<reference evidence="4 5" key="1">
    <citation type="submission" date="2019-09" db="EMBL/GenBank/DDBJ databases">
        <authorList>
            <person name="Ou C."/>
        </authorList>
    </citation>
    <scope>NUCLEOTIDE SEQUENCE [LARGE SCALE GENOMIC DNA]</scope>
    <source>
        <strain evidence="4">S2</strain>
        <tissue evidence="4">Leaf</tissue>
    </source>
</reference>
<name>A0A5N5G8B9_9ROSA</name>
<dbReference type="InterPro" id="IPR029466">
    <property type="entry name" value="NAM-associated_C"/>
</dbReference>
<dbReference type="PANTHER" id="PTHR45125:SF51">
    <property type="entry name" value="F21J9.4-RELATED"/>
    <property type="match status" value="1"/>
</dbReference>
<evidence type="ECO:0000256" key="1">
    <source>
        <dbReference type="SAM" id="Coils"/>
    </source>
</evidence>
<keyword evidence="1" id="KW-0175">Coiled coil</keyword>
<dbReference type="Pfam" id="PF14303">
    <property type="entry name" value="NAM-associated"/>
    <property type="match status" value="1"/>
</dbReference>
<dbReference type="PANTHER" id="PTHR45125">
    <property type="entry name" value="F21J9.4-RELATED"/>
    <property type="match status" value="1"/>
</dbReference>
<feature type="compositionally biased region" description="Basic and acidic residues" evidence="2">
    <location>
        <begin position="217"/>
        <end position="228"/>
    </location>
</feature>
<reference evidence="4 5" key="3">
    <citation type="submission" date="2019-11" db="EMBL/GenBank/DDBJ databases">
        <title>A de novo genome assembly of a pear dwarfing rootstock.</title>
        <authorList>
            <person name="Wang F."/>
            <person name="Wang J."/>
            <person name="Li S."/>
            <person name="Zhang Y."/>
            <person name="Fang M."/>
            <person name="Ma L."/>
            <person name="Zhao Y."/>
            <person name="Jiang S."/>
        </authorList>
    </citation>
    <scope>NUCLEOTIDE SEQUENCE [LARGE SCALE GENOMIC DNA]</scope>
    <source>
        <strain evidence="4">S2</strain>
        <tissue evidence="4">Leaf</tissue>
    </source>
</reference>
<comment type="caution">
    <text evidence="4">The sequence shown here is derived from an EMBL/GenBank/DDBJ whole genome shotgun (WGS) entry which is preliminary data.</text>
</comment>
<protein>
    <recommendedName>
        <fullName evidence="3">No apical meristem-associated C-terminal domain-containing protein</fullName>
    </recommendedName>
</protein>
<sequence>MTRGKSFTLDQDVAVCNARLSVSQDLLNVVPQSKCISWDRIYQKYVEITGDQNERSRCSVQSRWKIILGSCNQFHECLTKIEEKQSGLTESNKVLQANILYLKLEKKRFAFNHCWEILQHSIKWKGLTPAKRSDIDTMVTDWYDPPIVAANLNITSSPTRSGTRTMATDTNVDSSPKRSDPPTVAANLNINPSPKRSDPHSIATNPNNDSSFSSQSKESDTLVSHDTDRDPYYTAEFLKRKRSRRRAEKEACKRSKVVETLASHLCDVMEKLTKQLAETDDRKAKIAERKVKVMEEANEREQREHDDRIMSMDTTNMEPRARAYYEQRKNDVYFKTMAHSKDSSNMDLHTIAHYDRSDIYTKMMAHDS</sequence>
<evidence type="ECO:0000259" key="3">
    <source>
        <dbReference type="Pfam" id="PF14303"/>
    </source>
</evidence>
<feature type="domain" description="No apical meristem-associated C-terminal" evidence="3">
    <location>
        <begin position="107"/>
        <end position="331"/>
    </location>
</feature>
<evidence type="ECO:0000313" key="4">
    <source>
        <dbReference type="EMBL" id="KAB2611508.1"/>
    </source>
</evidence>
<organism evidence="4 5">
    <name type="scientific">Pyrus ussuriensis x Pyrus communis</name>
    <dbReference type="NCBI Taxonomy" id="2448454"/>
    <lineage>
        <taxon>Eukaryota</taxon>
        <taxon>Viridiplantae</taxon>
        <taxon>Streptophyta</taxon>
        <taxon>Embryophyta</taxon>
        <taxon>Tracheophyta</taxon>
        <taxon>Spermatophyta</taxon>
        <taxon>Magnoliopsida</taxon>
        <taxon>eudicotyledons</taxon>
        <taxon>Gunneridae</taxon>
        <taxon>Pentapetalae</taxon>
        <taxon>rosids</taxon>
        <taxon>fabids</taxon>
        <taxon>Rosales</taxon>
        <taxon>Rosaceae</taxon>
        <taxon>Amygdaloideae</taxon>
        <taxon>Maleae</taxon>
        <taxon>Pyrus</taxon>
    </lineage>
</organism>
<dbReference type="Proteomes" id="UP000327157">
    <property type="component" value="Chromosome 17"/>
</dbReference>
<evidence type="ECO:0000313" key="5">
    <source>
        <dbReference type="Proteomes" id="UP000327157"/>
    </source>
</evidence>
<gene>
    <name evidence="4" type="ORF">D8674_019540</name>
</gene>
<dbReference type="OrthoDB" id="1143647at2759"/>
<keyword evidence="5" id="KW-1185">Reference proteome</keyword>
<evidence type="ECO:0000256" key="2">
    <source>
        <dbReference type="SAM" id="MobiDB-lite"/>
    </source>
</evidence>
<feature type="region of interest" description="Disordered" evidence="2">
    <location>
        <begin position="153"/>
        <end position="228"/>
    </location>
</feature>
<feature type="coiled-coil region" evidence="1">
    <location>
        <begin position="269"/>
        <end position="304"/>
    </location>
</feature>
<dbReference type="AlphaFoldDB" id="A0A5N5G8B9"/>
<dbReference type="EMBL" id="SMOL01000487">
    <property type="protein sequence ID" value="KAB2611508.1"/>
    <property type="molecule type" value="Genomic_DNA"/>
</dbReference>
<reference evidence="5" key="2">
    <citation type="submission" date="2019-10" db="EMBL/GenBank/DDBJ databases">
        <title>A de novo genome assembly of a pear dwarfing rootstock.</title>
        <authorList>
            <person name="Wang F."/>
            <person name="Wang J."/>
            <person name="Li S."/>
            <person name="Zhang Y."/>
            <person name="Fang M."/>
            <person name="Ma L."/>
            <person name="Zhao Y."/>
            <person name="Jiang S."/>
        </authorList>
    </citation>
    <scope>NUCLEOTIDE SEQUENCE [LARGE SCALE GENOMIC DNA]</scope>
</reference>
<feature type="compositionally biased region" description="Polar residues" evidence="2">
    <location>
        <begin position="153"/>
        <end position="174"/>
    </location>
</feature>
<accession>A0A5N5G8B9</accession>
<proteinExistence type="predicted"/>